<keyword evidence="2" id="KW-0812">Transmembrane</keyword>
<accession>A0A172ZHW1</accession>
<evidence type="ECO:0000256" key="1">
    <source>
        <dbReference type="SAM" id="MobiDB-lite"/>
    </source>
</evidence>
<dbReference type="KEGG" id="pbv:AR543_15265"/>
<feature type="transmembrane region" description="Helical" evidence="2">
    <location>
        <begin position="74"/>
        <end position="92"/>
    </location>
</feature>
<evidence type="ECO:0000313" key="3">
    <source>
        <dbReference type="EMBL" id="ANF97224.1"/>
    </source>
</evidence>
<dbReference type="AlphaFoldDB" id="A0A172ZHW1"/>
<proteinExistence type="predicted"/>
<gene>
    <name evidence="3" type="ORF">AR543_15265</name>
</gene>
<name>A0A172ZHW1_9BACL</name>
<dbReference type="Proteomes" id="UP000078148">
    <property type="component" value="Chromosome"/>
</dbReference>
<keyword evidence="2" id="KW-1133">Transmembrane helix</keyword>
<dbReference type="EMBL" id="CP013023">
    <property type="protein sequence ID" value="ANF97224.1"/>
    <property type="molecule type" value="Genomic_DNA"/>
</dbReference>
<dbReference type="STRING" id="1616788.AR543_15265"/>
<reference evidence="3 4" key="2">
    <citation type="journal article" date="2016" name="Int. J. Syst. Evol. Microbiol.">
        <title>Paenibacillus bovis sp. nov., isolated from raw yak (Bos grunniens) milk.</title>
        <authorList>
            <person name="Gao C."/>
            <person name="Han J."/>
            <person name="Liu Z."/>
            <person name="Xu X."/>
            <person name="Hang F."/>
            <person name="Wu Z."/>
        </authorList>
    </citation>
    <scope>NUCLEOTIDE SEQUENCE [LARGE SCALE GENOMIC DNA]</scope>
    <source>
        <strain evidence="3 4">BD3526</strain>
    </source>
</reference>
<sequence>MSRSWERQVKRNTKQVNARRKKAGQSEVGSKSPKASEYTTYKGRNFVFPATLVLLGLAYGAMGLMYPASMGSTVLFIVTVVMYLLLGVILYLRRPYLKIGKDAVITTKFNRERLVTAAQIKKIRLQKNYVIIEHSGKGGAWVFARTLNRYDTNAMAAQLRTFAAANQVTLEDKL</sequence>
<evidence type="ECO:0000256" key="2">
    <source>
        <dbReference type="SAM" id="Phobius"/>
    </source>
</evidence>
<feature type="compositionally biased region" description="Basic residues" evidence="1">
    <location>
        <begin position="10"/>
        <end position="23"/>
    </location>
</feature>
<organism evidence="3 4">
    <name type="scientific">Paenibacillus bovis</name>
    <dbReference type="NCBI Taxonomy" id="1616788"/>
    <lineage>
        <taxon>Bacteria</taxon>
        <taxon>Bacillati</taxon>
        <taxon>Bacillota</taxon>
        <taxon>Bacilli</taxon>
        <taxon>Bacillales</taxon>
        <taxon>Paenibacillaceae</taxon>
        <taxon>Paenibacillus</taxon>
    </lineage>
</organism>
<evidence type="ECO:0000313" key="4">
    <source>
        <dbReference type="Proteomes" id="UP000078148"/>
    </source>
</evidence>
<reference evidence="4" key="1">
    <citation type="submission" date="2015-10" db="EMBL/GenBank/DDBJ databases">
        <title>Genome of Paenibacillus bovis sp. nov.</title>
        <authorList>
            <person name="Wu Z."/>
            <person name="Gao C."/>
            <person name="Liu Z."/>
            <person name="Zheng H."/>
        </authorList>
    </citation>
    <scope>NUCLEOTIDE SEQUENCE [LARGE SCALE GENOMIC DNA]</scope>
    <source>
        <strain evidence="4">BD3526</strain>
    </source>
</reference>
<feature type="transmembrane region" description="Helical" evidence="2">
    <location>
        <begin position="46"/>
        <end position="68"/>
    </location>
</feature>
<feature type="region of interest" description="Disordered" evidence="1">
    <location>
        <begin position="1"/>
        <end position="36"/>
    </location>
</feature>
<dbReference type="RefSeq" id="WP_060535340.1">
    <property type="nucleotide sequence ID" value="NZ_CP013023.1"/>
</dbReference>
<evidence type="ECO:0008006" key="5">
    <source>
        <dbReference type="Google" id="ProtNLM"/>
    </source>
</evidence>
<keyword evidence="4" id="KW-1185">Reference proteome</keyword>
<dbReference type="OrthoDB" id="2598858at2"/>
<keyword evidence="2" id="KW-0472">Membrane</keyword>
<protein>
    <recommendedName>
        <fullName evidence="5">Methyltransferase</fullName>
    </recommendedName>
</protein>